<organism evidence="2 3">
    <name type="scientific">Glonium stellatum</name>
    <dbReference type="NCBI Taxonomy" id="574774"/>
    <lineage>
        <taxon>Eukaryota</taxon>
        <taxon>Fungi</taxon>
        <taxon>Dikarya</taxon>
        <taxon>Ascomycota</taxon>
        <taxon>Pezizomycotina</taxon>
        <taxon>Dothideomycetes</taxon>
        <taxon>Pleosporomycetidae</taxon>
        <taxon>Gloniales</taxon>
        <taxon>Gloniaceae</taxon>
        <taxon>Glonium</taxon>
    </lineage>
</organism>
<evidence type="ECO:0000313" key="3">
    <source>
        <dbReference type="Proteomes" id="UP000250140"/>
    </source>
</evidence>
<evidence type="ECO:0000256" key="1">
    <source>
        <dbReference type="SAM" id="MobiDB-lite"/>
    </source>
</evidence>
<dbReference type="AlphaFoldDB" id="A0A8E2EZ22"/>
<dbReference type="InterPro" id="IPR014839">
    <property type="entry name" value="Crt10"/>
</dbReference>
<dbReference type="OrthoDB" id="5591786at2759"/>
<feature type="region of interest" description="Disordered" evidence="1">
    <location>
        <begin position="153"/>
        <end position="184"/>
    </location>
</feature>
<dbReference type="EMBL" id="KV749920">
    <property type="protein sequence ID" value="OCL07166.1"/>
    <property type="molecule type" value="Genomic_DNA"/>
</dbReference>
<feature type="non-terminal residue" evidence="2">
    <location>
        <position position="1"/>
    </location>
</feature>
<feature type="compositionally biased region" description="Polar residues" evidence="1">
    <location>
        <begin position="154"/>
        <end position="163"/>
    </location>
</feature>
<dbReference type="InterPro" id="IPR036322">
    <property type="entry name" value="WD40_repeat_dom_sf"/>
</dbReference>
<evidence type="ECO:0000313" key="2">
    <source>
        <dbReference type="EMBL" id="OCL07166.1"/>
    </source>
</evidence>
<sequence>TALSQLYNLYFIACVDTVHVYQPTFPDQKLSNKPDLILRPPKSRPGLRGIIDPPNPHSITHLIIDFLGTEEILLVSCDDGDVIGYHTHLIHQTIETHSMLDMFERNARDVRNFFHKNVGLSAWGLSVHCEARLIAVSANTHRVTIYAFALARPGNSSSEPSTDSLEDAFPDNDNDPADFPSPRRKDHCIVLPDIKENIPSVSFNNNGTDPQGRWILSSVIDGNVYIWDILRPSVPPRKIRLAFCAATEHPKSRPDTCTCPDESQRPHGVWNAIFLDPRSFRGVANVEAAVGSSNIKQSEFFWDITNTKNDIDSSQTFEVSHSLAVPDFNNLLPIALQGGDTNAEEYPHDGVDIILDEDGDILLSEDEDDDDGDEDEDGEDDEDDEDDEDHHSDLDIAELTSANNTEPTPPNNMFGILDPYFDPVSPLVQPNNGNTGMTNTLIDDMNDDSDSSADPEEDDSDMDISDTLLPVSVPSVKRPYIKHSCMPSADETLLPPNCPILIVSVHDLFLLQPRNRDTDDVESPIIAVHDPLSQSKAPEWNKYRDCMNFLAQIPEIGVVIVGSPKGRAAVLTLTQVSLSTRSFPKRKKAFSFRLDHILPFASQERAGLRPRKALLAGIAVGPVQGTLGTIDSPRRWRLLLSFTDHSVLSYEIGKYRDEEHQGVEALVV</sequence>
<protein>
    <submittedName>
        <fullName evidence="2">Uncharacterized protein</fullName>
    </submittedName>
</protein>
<dbReference type="Pfam" id="PF08728">
    <property type="entry name" value="CRT10"/>
    <property type="match status" value="1"/>
</dbReference>
<keyword evidence="3" id="KW-1185">Reference proteome</keyword>
<accession>A0A8E2EZ22</accession>
<dbReference type="SUPFAM" id="SSF50978">
    <property type="entry name" value="WD40 repeat-like"/>
    <property type="match status" value="1"/>
</dbReference>
<feature type="compositionally biased region" description="Acidic residues" evidence="1">
    <location>
        <begin position="444"/>
        <end position="464"/>
    </location>
</feature>
<reference evidence="2 3" key="1">
    <citation type="journal article" date="2016" name="Nat. Commun.">
        <title>Ectomycorrhizal ecology is imprinted in the genome of the dominant symbiotic fungus Cenococcum geophilum.</title>
        <authorList>
            <consortium name="DOE Joint Genome Institute"/>
            <person name="Peter M."/>
            <person name="Kohler A."/>
            <person name="Ohm R.A."/>
            <person name="Kuo A."/>
            <person name="Krutzmann J."/>
            <person name="Morin E."/>
            <person name="Arend M."/>
            <person name="Barry K.W."/>
            <person name="Binder M."/>
            <person name="Choi C."/>
            <person name="Clum A."/>
            <person name="Copeland A."/>
            <person name="Grisel N."/>
            <person name="Haridas S."/>
            <person name="Kipfer T."/>
            <person name="LaButti K."/>
            <person name="Lindquist E."/>
            <person name="Lipzen A."/>
            <person name="Maire R."/>
            <person name="Meier B."/>
            <person name="Mihaltcheva S."/>
            <person name="Molinier V."/>
            <person name="Murat C."/>
            <person name="Poggeler S."/>
            <person name="Quandt C.A."/>
            <person name="Sperisen C."/>
            <person name="Tritt A."/>
            <person name="Tisserant E."/>
            <person name="Crous P.W."/>
            <person name="Henrissat B."/>
            <person name="Nehls U."/>
            <person name="Egli S."/>
            <person name="Spatafora J.W."/>
            <person name="Grigoriev I.V."/>
            <person name="Martin F.M."/>
        </authorList>
    </citation>
    <scope>NUCLEOTIDE SEQUENCE [LARGE SCALE GENOMIC DNA]</scope>
    <source>
        <strain evidence="2 3">CBS 207.34</strain>
    </source>
</reference>
<name>A0A8E2EZ22_9PEZI</name>
<feature type="compositionally biased region" description="Acidic residues" evidence="1">
    <location>
        <begin position="164"/>
        <end position="176"/>
    </location>
</feature>
<feature type="compositionally biased region" description="Acidic residues" evidence="1">
    <location>
        <begin position="363"/>
        <end position="388"/>
    </location>
</feature>
<dbReference type="Proteomes" id="UP000250140">
    <property type="component" value="Unassembled WGS sequence"/>
</dbReference>
<gene>
    <name evidence="2" type="ORF">AOQ84DRAFT_223108</name>
</gene>
<feature type="region of interest" description="Disordered" evidence="1">
    <location>
        <begin position="425"/>
        <end position="466"/>
    </location>
</feature>
<proteinExistence type="predicted"/>
<feature type="region of interest" description="Disordered" evidence="1">
    <location>
        <begin position="363"/>
        <end position="391"/>
    </location>
</feature>
<feature type="compositionally biased region" description="Polar residues" evidence="1">
    <location>
        <begin position="428"/>
        <end position="441"/>
    </location>
</feature>